<dbReference type="STRING" id="216.LS73_01805"/>
<sequence>MPINERRTINTRKIGNHYEDLALKYLCERGFVFIDRNFYSQYGEIDLIMQKEETLHFIEIKGTSSIKSPNPLLKITTAKLEKMTKTIHIFLEKRKYYYNFCIDALAIQDNNITFIENITI</sequence>
<gene>
    <name evidence="4" type="ORF">LS73_002075</name>
    <name evidence="3" type="ORF">NCTC12714_00739</name>
</gene>
<dbReference type="Proteomes" id="UP000029922">
    <property type="component" value="Unassembled WGS sequence"/>
</dbReference>
<dbReference type="NCBIfam" id="NF009152">
    <property type="entry name" value="PRK12497.2-4"/>
    <property type="match status" value="1"/>
</dbReference>
<evidence type="ECO:0000256" key="1">
    <source>
        <dbReference type="ARBA" id="ARBA00006738"/>
    </source>
</evidence>
<evidence type="ECO:0000313" key="6">
    <source>
        <dbReference type="Proteomes" id="UP000255139"/>
    </source>
</evidence>
<dbReference type="Gene3D" id="3.40.1350.10">
    <property type="match status" value="1"/>
</dbReference>
<dbReference type="InterPro" id="IPR011335">
    <property type="entry name" value="Restrct_endonuc-II-like"/>
</dbReference>
<comment type="similarity">
    <text evidence="1 2">Belongs to the UPF0102 family.</text>
</comment>
<keyword evidence="6" id="KW-1185">Reference proteome</keyword>
<evidence type="ECO:0000256" key="2">
    <source>
        <dbReference type="HAMAP-Rule" id="MF_00048"/>
    </source>
</evidence>
<protein>
    <recommendedName>
        <fullName evidence="2">UPF0102 protein LS73_002075</fullName>
    </recommendedName>
</protein>
<reference evidence="4 5" key="1">
    <citation type="journal article" date="2014" name="Genome Announc.">
        <title>Draft genome sequences of eight enterohepatic helicobacter species isolated from both laboratory and wild rodents.</title>
        <authorList>
            <person name="Sheh A."/>
            <person name="Shen Z."/>
            <person name="Fox J.G."/>
        </authorList>
    </citation>
    <scope>NUCLEOTIDE SEQUENCE [LARGE SCALE GENOMIC DNA]</scope>
    <source>
        <strain evidence="4 5">ST1</strain>
    </source>
</reference>
<keyword evidence="3" id="KW-0378">Hydrolase</keyword>
<name>A0A377PTX5_9HELI</name>
<keyword evidence="3" id="KW-0255">Endonuclease</keyword>
<dbReference type="GO" id="GO:0003676">
    <property type="term" value="F:nucleic acid binding"/>
    <property type="evidence" value="ECO:0007669"/>
    <property type="project" value="InterPro"/>
</dbReference>
<accession>A0A377PTX5</accession>
<dbReference type="SUPFAM" id="SSF52980">
    <property type="entry name" value="Restriction endonuclease-like"/>
    <property type="match status" value="1"/>
</dbReference>
<reference evidence="3 6" key="2">
    <citation type="submission" date="2018-06" db="EMBL/GenBank/DDBJ databases">
        <authorList>
            <consortium name="Pathogen Informatics"/>
            <person name="Doyle S."/>
        </authorList>
    </citation>
    <scope>NUCLEOTIDE SEQUENCE [LARGE SCALE GENOMIC DNA]</scope>
    <source>
        <strain evidence="3 6">NCTC12714</strain>
    </source>
</reference>
<dbReference type="InterPro" id="IPR011856">
    <property type="entry name" value="tRNA_endonuc-like_dom_sf"/>
</dbReference>
<dbReference type="Pfam" id="PF02021">
    <property type="entry name" value="UPF0102"/>
    <property type="match status" value="1"/>
</dbReference>
<dbReference type="PANTHER" id="PTHR34039">
    <property type="entry name" value="UPF0102 PROTEIN YRAN"/>
    <property type="match status" value="1"/>
</dbReference>
<organism evidence="3 6">
    <name type="scientific">Helicobacter muridarum</name>
    <dbReference type="NCBI Taxonomy" id="216"/>
    <lineage>
        <taxon>Bacteria</taxon>
        <taxon>Pseudomonadati</taxon>
        <taxon>Campylobacterota</taxon>
        <taxon>Epsilonproteobacteria</taxon>
        <taxon>Campylobacterales</taxon>
        <taxon>Helicobacteraceae</taxon>
        <taxon>Helicobacter</taxon>
    </lineage>
</organism>
<evidence type="ECO:0000313" key="3">
    <source>
        <dbReference type="EMBL" id="STQ85949.1"/>
    </source>
</evidence>
<evidence type="ECO:0000313" key="4">
    <source>
        <dbReference type="EMBL" id="TLE01087.1"/>
    </source>
</evidence>
<dbReference type="OrthoDB" id="9794876at2"/>
<keyword evidence="3" id="KW-0540">Nuclease</keyword>
<evidence type="ECO:0000313" key="5">
    <source>
        <dbReference type="Proteomes" id="UP000029922"/>
    </source>
</evidence>
<dbReference type="EMBL" id="UGJE01000002">
    <property type="protein sequence ID" value="STQ85949.1"/>
    <property type="molecule type" value="Genomic_DNA"/>
</dbReference>
<dbReference type="PANTHER" id="PTHR34039:SF1">
    <property type="entry name" value="UPF0102 PROTEIN YRAN"/>
    <property type="match status" value="1"/>
</dbReference>
<dbReference type="EMBL" id="JRPD02000003">
    <property type="protein sequence ID" value="TLE01087.1"/>
    <property type="molecule type" value="Genomic_DNA"/>
</dbReference>
<dbReference type="HAMAP" id="MF_00048">
    <property type="entry name" value="UPF0102"/>
    <property type="match status" value="1"/>
</dbReference>
<dbReference type="InterPro" id="IPR003509">
    <property type="entry name" value="UPF0102_YraN-like"/>
</dbReference>
<dbReference type="AlphaFoldDB" id="A0A377PTX5"/>
<proteinExistence type="inferred from homology"/>
<dbReference type="GO" id="GO:0004519">
    <property type="term" value="F:endonuclease activity"/>
    <property type="evidence" value="ECO:0007669"/>
    <property type="project" value="UniProtKB-KW"/>
</dbReference>
<dbReference type="Proteomes" id="UP000255139">
    <property type="component" value="Unassembled WGS sequence"/>
</dbReference>
<dbReference type="RefSeq" id="WP_052089480.1">
    <property type="nucleotide sequence ID" value="NZ_FZML01000005.1"/>
</dbReference>